<keyword evidence="6 14" id="KW-0812">Transmembrane</keyword>
<evidence type="ECO:0000256" key="12">
    <source>
        <dbReference type="ARBA" id="ARBA00023286"/>
    </source>
</evidence>
<evidence type="ECO:0000256" key="9">
    <source>
        <dbReference type="ARBA" id="ARBA00023136"/>
    </source>
</evidence>
<evidence type="ECO:0000256" key="2">
    <source>
        <dbReference type="ARBA" id="ARBA00008626"/>
    </source>
</evidence>
<comment type="subcellular location">
    <subcellularLocation>
        <location evidence="1">Cell membrane</location>
        <topology evidence="1">Multi-pass membrane protein</topology>
    </subcellularLocation>
</comment>
<comment type="similarity">
    <text evidence="2">Belongs to the PHF5 family.</text>
</comment>
<evidence type="ECO:0000313" key="16">
    <source>
        <dbReference type="EMBL" id="KAK7602505.1"/>
    </source>
</evidence>
<evidence type="ECO:0000256" key="1">
    <source>
        <dbReference type="ARBA" id="ARBA00004651"/>
    </source>
</evidence>
<keyword evidence="12" id="KW-1071">Ligand-gated ion channel</keyword>
<evidence type="ECO:0000256" key="11">
    <source>
        <dbReference type="ARBA" id="ARBA00023180"/>
    </source>
</evidence>
<feature type="transmembrane region" description="Helical" evidence="14">
    <location>
        <begin position="589"/>
        <end position="610"/>
    </location>
</feature>
<keyword evidence="11" id="KW-0325">Glycoprotein</keyword>
<feature type="transmembrane region" description="Helical" evidence="14">
    <location>
        <begin position="436"/>
        <end position="455"/>
    </location>
</feature>
<sequence>MSNLKGPGGMYDTTIGRLCEKCDGKCVICDSYVRPCTLVRICDECNYGSYQGRCVICGGPGVSDAYYCKECTIQEKDVRVFGKFCFSFSRKFEYLTNVNYDLVNRYDEMFFNTEMESVIRDLLEKIMNEVNCFLILLDDYYHQMMGNIFDRPLDANPYFKILVNESEDLLSPNYDTVKVIHEVKKNSCNLYVIFLANGEQIARFLEFGDRHRTIDSRAKYVLIKDRRLFSQKYNVLWKKLVNVVFIKQYKNTRRFELSTVPFPPPLTGPIIPYKINSWNNSFQKNRKLFPDKTSNLQGQTLKVVTFDHVPTTAVIVASNHSQHEANHQPTYTGLEIEVLKTLSRAMNFHFAIYEPPNANEEQWGRLQTNGSFSGLLGEICAGRADIALGNLYYTPYHLQMLDLSVPYNTECLTFLTPESLTDNSWQTLTLPFQANMWTAVIITLFIGGLTFYALAQYHRNIEAKDFSSVSSASSDPSNERRRSLAIAVLDKLVTASYALWKRFWKRVNRRKRFFKRYNARFAAKRHMHRIDVHHQLLRFLSVVQEQSTPIGLYIFERLDNSILYTYGMFMTVSLPKVPTVWSIRMFTGWWWLYCILVSVAYKASMTAILATPAPRVTIDTLEQLAESSIGCGGWGDQSKEFFVTSLDIASQKVGKKFEITYDVDSAIERVAAGQFAYYENIYFLHYLKVKHKDINVINRYNDTGDERNIDKTKGKILHIMANCVINMPISVGLQKNSPLKPKIDSYLTKVVEAGLVKKWLNDVMFKIRTTEAEQEKHEIKALMNLNKLYGAIAVLLAGYIISIIILVVEVFFWYCVEKRKPDFDKYNMRMYYENRKKKAQLF</sequence>
<dbReference type="SMART" id="SM00918">
    <property type="entry name" value="Lig_chan-Glu_bd"/>
    <property type="match status" value="1"/>
</dbReference>
<keyword evidence="10" id="KW-0675">Receptor</keyword>
<dbReference type="SUPFAM" id="SSF53850">
    <property type="entry name" value="Periplasmic binding protein-like II"/>
    <property type="match status" value="1"/>
</dbReference>
<keyword evidence="13" id="KW-0407">Ion channel</keyword>
<keyword evidence="17" id="KW-1185">Reference proteome</keyword>
<reference evidence="16 17" key="1">
    <citation type="submission" date="2024-03" db="EMBL/GenBank/DDBJ databases">
        <title>Adaptation during the transition from Ophiocordyceps entomopathogen to insect associate is accompanied by gene loss and intensified selection.</title>
        <authorList>
            <person name="Ward C.M."/>
            <person name="Onetto C.A."/>
            <person name="Borneman A.R."/>
        </authorList>
    </citation>
    <scope>NUCLEOTIDE SEQUENCE [LARGE SCALE GENOMIC DNA]</scope>
    <source>
        <strain evidence="16">AWRI1</strain>
        <tissue evidence="16">Single Adult Female</tissue>
    </source>
</reference>
<keyword evidence="4" id="KW-0813">Transport</keyword>
<keyword evidence="9 14" id="KW-0472">Membrane</keyword>
<evidence type="ECO:0000256" key="3">
    <source>
        <dbReference type="ARBA" id="ARBA00008685"/>
    </source>
</evidence>
<evidence type="ECO:0000256" key="7">
    <source>
        <dbReference type="ARBA" id="ARBA00022989"/>
    </source>
</evidence>
<dbReference type="InterPro" id="IPR001320">
    <property type="entry name" value="Iontro_rcpt_C"/>
</dbReference>
<dbReference type="Gene3D" id="1.10.287.70">
    <property type="match status" value="1"/>
</dbReference>
<organism evidence="16 17">
    <name type="scientific">Parthenolecanium corni</name>
    <dbReference type="NCBI Taxonomy" id="536013"/>
    <lineage>
        <taxon>Eukaryota</taxon>
        <taxon>Metazoa</taxon>
        <taxon>Ecdysozoa</taxon>
        <taxon>Arthropoda</taxon>
        <taxon>Hexapoda</taxon>
        <taxon>Insecta</taxon>
        <taxon>Pterygota</taxon>
        <taxon>Neoptera</taxon>
        <taxon>Paraneoptera</taxon>
        <taxon>Hemiptera</taxon>
        <taxon>Sternorrhyncha</taxon>
        <taxon>Coccoidea</taxon>
        <taxon>Coccidae</taxon>
        <taxon>Parthenolecanium</taxon>
    </lineage>
</organism>
<dbReference type="AlphaFoldDB" id="A0AAN9TNU6"/>
<evidence type="ECO:0000256" key="13">
    <source>
        <dbReference type="ARBA" id="ARBA00023303"/>
    </source>
</evidence>
<dbReference type="PANTHER" id="PTHR42643:SF35">
    <property type="entry name" value="IONOTROPIC RECEPTOR 68A, ISOFORM A"/>
    <property type="match status" value="1"/>
</dbReference>
<dbReference type="PANTHER" id="PTHR42643">
    <property type="entry name" value="IONOTROPIC RECEPTOR 20A-RELATED"/>
    <property type="match status" value="1"/>
</dbReference>
<evidence type="ECO:0000313" key="17">
    <source>
        <dbReference type="Proteomes" id="UP001367676"/>
    </source>
</evidence>
<dbReference type="Proteomes" id="UP001367676">
    <property type="component" value="Unassembled WGS sequence"/>
</dbReference>
<accession>A0AAN9TNU6</accession>
<name>A0AAN9TNU6_9HEMI</name>
<evidence type="ECO:0000259" key="15">
    <source>
        <dbReference type="SMART" id="SM00918"/>
    </source>
</evidence>
<gene>
    <name evidence="16" type="ORF">V9T40_008094</name>
</gene>
<dbReference type="Gene3D" id="3.40.190.10">
    <property type="entry name" value="Periplasmic binding protein-like II"/>
    <property type="match status" value="1"/>
</dbReference>
<evidence type="ECO:0000256" key="5">
    <source>
        <dbReference type="ARBA" id="ARBA00022475"/>
    </source>
</evidence>
<dbReference type="Pfam" id="PF10613">
    <property type="entry name" value="Lig_chan-Glu_bd"/>
    <property type="match status" value="1"/>
</dbReference>
<evidence type="ECO:0000256" key="6">
    <source>
        <dbReference type="ARBA" id="ARBA00022692"/>
    </source>
</evidence>
<feature type="transmembrane region" description="Helical" evidence="14">
    <location>
        <begin position="788"/>
        <end position="814"/>
    </location>
</feature>
<keyword evidence="8" id="KW-0406">Ion transport</keyword>
<evidence type="ECO:0000256" key="8">
    <source>
        <dbReference type="ARBA" id="ARBA00023065"/>
    </source>
</evidence>
<evidence type="ECO:0000256" key="14">
    <source>
        <dbReference type="SAM" id="Phobius"/>
    </source>
</evidence>
<keyword evidence="7 14" id="KW-1133">Transmembrane helix</keyword>
<evidence type="ECO:0000256" key="4">
    <source>
        <dbReference type="ARBA" id="ARBA00022448"/>
    </source>
</evidence>
<comment type="similarity">
    <text evidence="3">Belongs to the glutamate-gated ion channel (TC 1.A.10.1) family.</text>
</comment>
<dbReference type="InterPro" id="IPR019594">
    <property type="entry name" value="Glu/Gly-bd"/>
</dbReference>
<protein>
    <recommendedName>
        <fullName evidence="15">Ionotropic glutamate receptor L-glutamate and glycine-binding domain-containing protein</fullName>
    </recommendedName>
</protein>
<dbReference type="Pfam" id="PF00060">
    <property type="entry name" value="Lig_chan"/>
    <property type="match status" value="1"/>
</dbReference>
<dbReference type="InterPro" id="IPR052192">
    <property type="entry name" value="Insect_Ionotropic_Sensory_Rcpt"/>
</dbReference>
<dbReference type="EMBL" id="JBBCAQ010000008">
    <property type="protein sequence ID" value="KAK7602505.1"/>
    <property type="molecule type" value="Genomic_DNA"/>
</dbReference>
<keyword evidence="5" id="KW-1003">Cell membrane</keyword>
<dbReference type="GO" id="GO:0015276">
    <property type="term" value="F:ligand-gated monoatomic ion channel activity"/>
    <property type="evidence" value="ECO:0007669"/>
    <property type="project" value="InterPro"/>
</dbReference>
<evidence type="ECO:0000256" key="10">
    <source>
        <dbReference type="ARBA" id="ARBA00023170"/>
    </source>
</evidence>
<comment type="caution">
    <text evidence="16">The sequence shown here is derived from an EMBL/GenBank/DDBJ whole genome shotgun (WGS) entry which is preliminary data.</text>
</comment>
<dbReference type="GO" id="GO:0050906">
    <property type="term" value="P:detection of stimulus involved in sensory perception"/>
    <property type="evidence" value="ECO:0007669"/>
    <property type="project" value="UniProtKB-ARBA"/>
</dbReference>
<dbReference type="GO" id="GO:0000398">
    <property type="term" value="P:mRNA splicing, via spliceosome"/>
    <property type="evidence" value="ECO:0007669"/>
    <property type="project" value="InterPro"/>
</dbReference>
<dbReference type="Pfam" id="PF03660">
    <property type="entry name" value="PHF5"/>
    <property type="match status" value="1"/>
</dbReference>
<dbReference type="InterPro" id="IPR005345">
    <property type="entry name" value="PHF5"/>
</dbReference>
<feature type="domain" description="Ionotropic glutamate receptor L-glutamate and glycine-binding" evidence="15">
    <location>
        <begin position="314"/>
        <end position="381"/>
    </location>
</feature>
<dbReference type="GO" id="GO:0005886">
    <property type="term" value="C:plasma membrane"/>
    <property type="evidence" value="ECO:0007669"/>
    <property type="project" value="UniProtKB-SubCell"/>
</dbReference>
<proteinExistence type="inferred from homology"/>